<dbReference type="InterPro" id="IPR010730">
    <property type="entry name" value="HET"/>
</dbReference>
<reference evidence="2" key="1">
    <citation type="journal article" date="2021" name="Nat. Commun.">
        <title>Genetic determinants of endophytism in the Arabidopsis root mycobiome.</title>
        <authorList>
            <person name="Mesny F."/>
            <person name="Miyauchi S."/>
            <person name="Thiergart T."/>
            <person name="Pickel B."/>
            <person name="Atanasova L."/>
            <person name="Karlsson M."/>
            <person name="Huettel B."/>
            <person name="Barry K.W."/>
            <person name="Haridas S."/>
            <person name="Chen C."/>
            <person name="Bauer D."/>
            <person name="Andreopoulos W."/>
            <person name="Pangilinan J."/>
            <person name="LaButti K."/>
            <person name="Riley R."/>
            <person name="Lipzen A."/>
            <person name="Clum A."/>
            <person name="Drula E."/>
            <person name="Henrissat B."/>
            <person name="Kohler A."/>
            <person name="Grigoriev I.V."/>
            <person name="Martin F.M."/>
            <person name="Hacquard S."/>
        </authorList>
    </citation>
    <scope>NUCLEOTIDE SEQUENCE</scope>
    <source>
        <strain evidence="2">MPI-SDFR-AT-0073</strain>
    </source>
</reference>
<evidence type="ECO:0000313" key="3">
    <source>
        <dbReference type="Proteomes" id="UP000758603"/>
    </source>
</evidence>
<name>A0A9P8UH15_9PEZI</name>
<dbReference type="EMBL" id="JAGPXC010000006">
    <property type="protein sequence ID" value="KAH6651998.1"/>
    <property type="molecule type" value="Genomic_DNA"/>
</dbReference>
<dbReference type="GeneID" id="70132190"/>
<evidence type="ECO:0000259" key="1">
    <source>
        <dbReference type="Pfam" id="PF06985"/>
    </source>
</evidence>
<protein>
    <submittedName>
        <fullName evidence="2">Heterokaryon incompatibility protein-domain-containing protein</fullName>
    </submittedName>
</protein>
<accession>A0A9P8UH15</accession>
<dbReference type="AlphaFoldDB" id="A0A9P8UH15"/>
<dbReference type="RefSeq" id="XP_045956276.1">
    <property type="nucleotide sequence ID" value="XM_046103298.1"/>
</dbReference>
<dbReference type="Pfam" id="PF06985">
    <property type="entry name" value="HET"/>
    <property type="match status" value="1"/>
</dbReference>
<organism evidence="2 3">
    <name type="scientific">Truncatella angustata</name>
    <dbReference type="NCBI Taxonomy" id="152316"/>
    <lineage>
        <taxon>Eukaryota</taxon>
        <taxon>Fungi</taxon>
        <taxon>Dikarya</taxon>
        <taxon>Ascomycota</taxon>
        <taxon>Pezizomycotina</taxon>
        <taxon>Sordariomycetes</taxon>
        <taxon>Xylariomycetidae</taxon>
        <taxon>Amphisphaeriales</taxon>
        <taxon>Sporocadaceae</taxon>
        <taxon>Truncatella</taxon>
    </lineage>
</organism>
<proteinExistence type="predicted"/>
<keyword evidence="3" id="KW-1185">Reference proteome</keyword>
<dbReference type="InterPro" id="IPR052895">
    <property type="entry name" value="HetReg/Transcr_Mod"/>
</dbReference>
<evidence type="ECO:0000313" key="2">
    <source>
        <dbReference type="EMBL" id="KAH6651998.1"/>
    </source>
</evidence>
<dbReference type="PANTHER" id="PTHR24148:SF80">
    <property type="entry name" value="HETEROKARYON INCOMPATIBILITY DOMAIN-CONTAINING PROTEIN"/>
    <property type="match status" value="1"/>
</dbReference>
<gene>
    <name evidence="2" type="ORF">BKA67DRAFT_572645</name>
</gene>
<dbReference type="Proteomes" id="UP000758603">
    <property type="component" value="Unassembled WGS sequence"/>
</dbReference>
<dbReference type="OrthoDB" id="2157530at2759"/>
<feature type="domain" description="Heterokaryon incompatibility" evidence="1">
    <location>
        <begin position="146"/>
        <end position="279"/>
    </location>
</feature>
<dbReference type="PANTHER" id="PTHR24148">
    <property type="entry name" value="ANKYRIN REPEAT DOMAIN-CONTAINING PROTEIN 39 HOMOLOG-RELATED"/>
    <property type="match status" value="1"/>
</dbReference>
<sequence length="614" mass="70354">MPSFTFAPPIAKGDNIDGFYHLPEIEGVSIDEVKRMEALSFWTCGNCSSSSPVTERFFACGSKAHGSTYILCQKCRDSGESCDPHPSQHELVLCQAKLEHNMAHYYQRTPVPPRHIRLLHIRPSQNFEDPLEGMVSVASVDDPLEYHTLSYVWGSPIKPKLIKIGHCLVAITYSLELALRRCRDGKGDVAIWADAICINQADNAEKAAQISMMRDIYKNSLKTYVYLGENEENLRIELLTEENRMRLHEATRKDQLQANEAMGSLLEQNWFSRVWVVQEVAASLQCIVLFGDVSFDYKLLIDHVEITSHTPFRTVLLQIRQIREIAKNFKPAHMANARRFWLEKQFGNNLEKQRQFRKIEEAFEERFRPFPYPLIDLLESFRNRDATDPRDKIYAFLGLATDIKWEHDGEIAKISSSTGCQVPEPDYNSSIQDVYYNYACYFVDSGYWCDMLHSASLNNLGSSRLPELPSWVPDWTSRRENVQSKRFNEHFGQYLYHAGGFNGLTKARVKPESRILAISGGLVDKITFLAEPWKFGEPRHPDIMACMNLLINNKAYCRKAATEGFEPLTIRDALIYNCVDQVMECEDCVAGAPVWLQSIAVATTFKYTRHRDVL</sequence>
<comment type="caution">
    <text evidence="2">The sequence shown here is derived from an EMBL/GenBank/DDBJ whole genome shotgun (WGS) entry which is preliminary data.</text>
</comment>